<dbReference type="InterPro" id="IPR036397">
    <property type="entry name" value="RNaseH_sf"/>
</dbReference>
<evidence type="ECO:0000313" key="3">
    <source>
        <dbReference type="Proteomes" id="UP000499080"/>
    </source>
</evidence>
<dbReference type="EMBL" id="BGPR01001269">
    <property type="protein sequence ID" value="GBM49722.1"/>
    <property type="molecule type" value="Genomic_DNA"/>
</dbReference>
<feature type="chain" id="PRO_5021426924" evidence="1">
    <location>
        <begin position="21"/>
        <end position="93"/>
    </location>
</feature>
<gene>
    <name evidence="2" type="ORF">AVEN_206220_1</name>
</gene>
<keyword evidence="3" id="KW-1185">Reference proteome</keyword>
<feature type="signal peptide" evidence="1">
    <location>
        <begin position="1"/>
        <end position="20"/>
    </location>
</feature>
<evidence type="ECO:0000313" key="2">
    <source>
        <dbReference type="EMBL" id="GBM49722.1"/>
    </source>
</evidence>
<organism evidence="2 3">
    <name type="scientific">Araneus ventricosus</name>
    <name type="common">Orbweaver spider</name>
    <name type="synonym">Epeira ventricosa</name>
    <dbReference type="NCBI Taxonomy" id="182803"/>
    <lineage>
        <taxon>Eukaryota</taxon>
        <taxon>Metazoa</taxon>
        <taxon>Ecdysozoa</taxon>
        <taxon>Arthropoda</taxon>
        <taxon>Chelicerata</taxon>
        <taxon>Arachnida</taxon>
        <taxon>Araneae</taxon>
        <taxon>Araneomorphae</taxon>
        <taxon>Entelegynae</taxon>
        <taxon>Araneoidea</taxon>
        <taxon>Araneidae</taxon>
        <taxon>Araneus</taxon>
    </lineage>
</organism>
<name>A0A4Y2G780_ARAVE</name>
<keyword evidence="1" id="KW-0732">Signal</keyword>
<proteinExistence type="predicted"/>
<dbReference type="AlphaFoldDB" id="A0A4Y2G780"/>
<evidence type="ECO:0000256" key="1">
    <source>
        <dbReference type="SAM" id="SignalP"/>
    </source>
</evidence>
<dbReference type="Proteomes" id="UP000499080">
    <property type="component" value="Unassembled WGS sequence"/>
</dbReference>
<reference evidence="2 3" key="1">
    <citation type="journal article" date="2019" name="Sci. Rep.">
        <title>Orb-weaving spider Araneus ventricosus genome elucidates the spidroin gene catalogue.</title>
        <authorList>
            <person name="Kono N."/>
            <person name="Nakamura H."/>
            <person name="Ohtoshi R."/>
            <person name="Moran D.A.P."/>
            <person name="Shinohara A."/>
            <person name="Yoshida Y."/>
            <person name="Fujiwara M."/>
            <person name="Mori M."/>
            <person name="Tomita M."/>
            <person name="Arakawa K."/>
        </authorList>
    </citation>
    <scope>NUCLEOTIDE SEQUENCE [LARGE SCALE GENOMIC DNA]</scope>
</reference>
<dbReference type="Gene3D" id="3.30.420.10">
    <property type="entry name" value="Ribonuclease H-like superfamily/Ribonuclease H"/>
    <property type="match status" value="1"/>
</dbReference>
<sequence>MYRMIMYVLMFSSLFYNLIRQNIECLPHSPRSPNLAPCEHFLSPRLKSEVQGRHAALNDYFERGKGGSIGDITKWVPSYVLEFEDKLGQVYTT</sequence>
<protein>
    <submittedName>
        <fullName evidence="2">Uncharacterized protein</fullName>
    </submittedName>
</protein>
<accession>A0A4Y2G780</accession>
<comment type="caution">
    <text evidence="2">The sequence shown here is derived from an EMBL/GenBank/DDBJ whole genome shotgun (WGS) entry which is preliminary data.</text>
</comment>
<dbReference type="GO" id="GO:0003676">
    <property type="term" value="F:nucleic acid binding"/>
    <property type="evidence" value="ECO:0007669"/>
    <property type="project" value="InterPro"/>
</dbReference>